<keyword evidence="1" id="KW-0732">Signal</keyword>
<keyword evidence="3" id="KW-1185">Reference proteome</keyword>
<feature type="chain" id="PRO_5022896064" description="Choloylglycine hydrolase/NAAA C-terminal domain-containing protein" evidence="1">
    <location>
        <begin position="31"/>
        <end position="395"/>
    </location>
</feature>
<reference evidence="2 3" key="1">
    <citation type="submission" date="2019-05" db="EMBL/GenBank/DDBJ databases">
        <title>Genome sequencing of F202Z8.</title>
        <authorList>
            <person name="Kwon Y.M."/>
        </authorList>
    </citation>
    <scope>NUCLEOTIDE SEQUENCE [LARGE SCALE GENOMIC DNA]</scope>
    <source>
        <strain evidence="2 3">F202Z8</strain>
    </source>
</reference>
<dbReference type="AlphaFoldDB" id="A0A5B7SV59"/>
<dbReference type="EMBL" id="CP040710">
    <property type="protein sequence ID" value="QCX00908.1"/>
    <property type="molecule type" value="Genomic_DNA"/>
</dbReference>
<accession>A0A5B7SV59</accession>
<evidence type="ECO:0000313" key="2">
    <source>
        <dbReference type="EMBL" id="QCX00908.1"/>
    </source>
</evidence>
<dbReference type="SUPFAM" id="SSF56235">
    <property type="entry name" value="N-terminal nucleophile aminohydrolases (Ntn hydrolases)"/>
    <property type="match status" value="1"/>
</dbReference>
<evidence type="ECO:0000313" key="3">
    <source>
        <dbReference type="Proteomes" id="UP000310017"/>
    </source>
</evidence>
<gene>
    <name evidence="2" type="ORF">FGM00_12595</name>
</gene>
<dbReference type="Gene3D" id="3.60.60.10">
    <property type="entry name" value="Penicillin V Acylase, Chain A"/>
    <property type="match status" value="1"/>
</dbReference>
<evidence type="ECO:0000256" key="1">
    <source>
        <dbReference type="SAM" id="SignalP"/>
    </source>
</evidence>
<name>A0A5B7SV59_9FLAO</name>
<dbReference type="OrthoDB" id="641160at2"/>
<dbReference type="RefSeq" id="WP_138853251.1">
    <property type="nucleotide sequence ID" value="NZ_CP040710.1"/>
</dbReference>
<dbReference type="InterPro" id="IPR029055">
    <property type="entry name" value="Ntn_hydrolases_N"/>
</dbReference>
<dbReference type="KEGG" id="asag:FGM00_12595"/>
<sequence length="395" mass="44263">MTTIKSFITIGKNIFLPMLFCILLTHNGQACTIVSAVAKNGHVWTANNEDGPFGIANFINVYPRSQTDKFGYYTMTYLSPLYGQSGSIQGGMNTVGLSFDFNAISYVTSFDPETRKSFPQGNDMILPHILGNMETVEQVIAFFEEFWFVDGFRNAQMHVSDRNGRFAIISASGIKLVEEGDFLVSTNFNICSGESSASCWRYPIAVEKLSVLGASFRTMQAICLETEQKNGSTMYSNIQNLSTGDVWFFSKHSPGIQIRTNIATLLSKGRKSYTFSDLKSLKEERTVREWKAPVTAPFSEQTVVKYLGTYEHPFIGTVQVEAGQNGIEVSFADGINESFILDDQGNFSLPDYDLYIKFETDKKSRKLQMSLYENGFWSFTVEKSVGLSRKKSSKK</sequence>
<organism evidence="2 3">
    <name type="scientific">Aggregatimonas sangjinii</name>
    <dbReference type="NCBI Taxonomy" id="2583587"/>
    <lineage>
        <taxon>Bacteria</taxon>
        <taxon>Pseudomonadati</taxon>
        <taxon>Bacteroidota</taxon>
        <taxon>Flavobacteriia</taxon>
        <taxon>Flavobacteriales</taxon>
        <taxon>Flavobacteriaceae</taxon>
        <taxon>Aggregatimonas</taxon>
    </lineage>
</organism>
<proteinExistence type="predicted"/>
<dbReference type="Proteomes" id="UP000310017">
    <property type="component" value="Chromosome"/>
</dbReference>
<protein>
    <recommendedName>
        <fullName evidence="4">Choloylglycine hydrolase/NAAA C-terminal domain-containing protein</fullName>
    </recommendedName>
</protein>
<feature type="signal peptide" evidence="1">
    <location>
        <begin position="1"/>
        <end position="30"/>
    </location>
</feature>
<evidence type="ECO:0008006" key="4">
    <source>
        <dbReference type="Google" id="ProtNLM"/>
    </source>
</evidence>